<dbReference type="GO" id="GO:0005737">
    <property type="term" value="C:cytoplasm"/>
    <property type="evidence" value="ECO:0007669"/>
    <property type="project" value="TreeGrafter"/>
</dbReference>
<keyword evidence="4" id="KW-0833">Ubl conjugation pathway</keyword>
<feature type="compositionally biased region" description="Polar residues" evidence="6">
    <location>
        <begin position="655"/>
        <end position="664"/>
    </location>
</feature>
<feature type="compositionally biased region" description="Basic and acidic residues" evidence="6">
    <location>
        <begin position="665"/>
        <end position="696"/>
    </location>
</feature>
<dbReference type="PANTHER" id="PTHR46896">
    <property type="entry name" value="SENTRIN-SPECIFIC PROTEASE"/>
    <property type="match status" value="1"/>
</dbReference>
<comment type="similarity">
    <text evidence="1">Belongs to the peptidase C48 family.</text>
</comment>
<keyword evidence="2" id="KW-0597">Phosphoprotein</keyword>
<dbReference type="Gene3D" id="3.40.395.10">
    <property type="entry name" value="Adenoviral Proteinase, Chain A"/>
    <property type="match status" value="1"/>
</dbReference>
<dbReference type="FunCoup" id="Q6BV19">
    <property type="interactions" value="296"/>
</dbReference>
<dbReference type="OMA" id="DNDWIND"/>
<dbReference type="GeneID" id="2899989"/>
<dbReference type="VEuPathDB" id="FungiDB:DEHA2C06028g"/>
<feature type="region of interest" description="Disordered" evidence="6">
    <location>
        <begin position="886"/>
        <end position="945"/>
    </location>
</feature>
<evidence type="ECO:0000256" key="2">
    <source>
        <dbReference type="ARBA" id="ARBA00022553"/>
    </source>
</evidence>
<dbReference type="GO" id="GO:0006508">
    <property type="term" value="P:proteolysis"/>
    <property type="evidence" value="ECO:0007669"/>
    <property type="project" value="UniProtKB-KW"/>
</dbReference>
<dbReference type="PANTHER" id="PTHR46896:SF3">
    <property type="entry name" value="FI06413P-RELATED"/>
    <property type="match status" value="1"/>
</dbReference>
<dbReference type="HOGENOM" id="CLU_311006_0_0_1"/>
<dbReference type="GO" id="GO:0070139">
    <property type="term" value="F:SUMO-specific endopeptidase activity"/>
    <property type="evidence" value="ECO:0007669"/>
    <property type="project" value="TreeGrafter"/>
</dbReference>
<feature type="compositionally biased region" description="Basic and acidic residues" evidence="6">
    <location>
        <begin position="70"/>
        <end position="79"/>
    </location>
</feature>
<dbReference type="SUPFAM" id="SSF54001">
    <property type="entry name" value="Cysteine proteinases"/>
    <property type="match status" value="1"/>
</dbReference>
<dbReference type="OrthoDB" id="442460at2759"/>
<feature type="region of interest" description="Disordered" evidence="6">
    <location>
        <begin position="601"/>
        <end position="703"/>
    </location>
</feature>
<dbReference type="AlphaFoldDB" id="Q6BV19"/>
<sequence>MSGGHRFNKKFNSLDKRGLGGPVHPVNHLRSGNGKPGSVSPPSGSRLSVRNQLKDVFGDSVDNSRNLRKSLESKLHDPVVESDDCDTGGKDEENMIRIKTLSGKDVFTFNGDIDENSGEMLVVRSMSINGESIQQARPGELTFRISINDDFLLFTQKQRIITAISRNLEFKSIHFSINKRAILIELNNSGYIYLKYIEDDSNILSYFLKNKQWNVNTPTRVVNDLLLEKIRIIKQKRTEHLNKSSLSKNTQETANHLPVVSPDVMYGRTRSSNRISGYSSPITNGNSSTTKSRSIYDEDLVKPNMVPHLFEVELKYVFSDNKVFTITYSDFKTLYDNDWINDSLIDFFIKYEMDKAIYQKHLFKQTDIYAFNSFFFTKLMSGDEFNDEIDYYGNIKRWLNKLDLMSYPNIIIPINENLHWYCCVIKGLPQLLESALKRKEALASSNGYEDIQEAECDDSADIGDSESTVTSTVSTSEASTKVKKIYQPEIFIFDSLRQKHTNIHFPLKKFIIDYCREKYDVDIGRNEIRVHSAKVPKQNNFNDCGIHVIYNVRKWLNNSDECERIWRSSNSRTASRLLFIAEERNGMRRELRNVLLNLKKKQKSEQNDASNDRNSHHADDDIEVLEYTPVISNRSTKSPKLDEEESSNKLEKPSRNATPEQNEVQETRTLDPKARDTSIHDNRTDVPDIASRDSTAKRQQQQTWVENDMLRDSLSGAHLSITLKEVLNDYFLKYEKISDLQLRRVLQLRDEINELDDSKDYTLIKKFITTFIKESNDIRNNEYDRAMRPKDEDLVIMHCSDNEELNQSVNGLSLSNVSDGSKHNETPSSKSRRGSITVIQRNEVPTDSNELVKRNRDSIEISSPSQVNMETKILNHNPHRNEDIALYKGSSKSPNDEEKLSKVQGTCTPNPDSGLGSPSTPMSEPILIDNSSTLKRRKLDKEKHK</sequence>
<accession>Q6BV19</accession>
<dbReference type="InterPro" id="IPR003653">
    <property type="entry name" value="Peptidase_C48_C"/>
</dbReference>
<evidence type="ECO:0000256" key="4">
    <source>
        <dbReference type="ARBA" id="ARBA00022786"/>
    </source>
</evidence>
<keyword evidence="5" id="KW-0378">Hydrolase</keyword>
<dbReference type="Proteomes" id="UP000000599">
    <property type="component" value="Chromosome C"/>
</dbReference>
<organism evidence="8 9">
    <name type="scientific">Debaryomyces hansenii (strain ATCC 36239 / CBS 767 / BCRC 21394 / JCM 1990 / NBRC 0083 / IGC 2968)</name>
    <name type="common">Yeast</name>
    <name type="synonym">Torulaspora hansenii</name>
    <dbReference type="NCBI Taxonomy" id="284592"/>
    <lineage>
        <taxon>Eukaryota</taxon>
        <taxon>Fungi</taxon>
        <taxon>Dikarya</taxon>
        <taxon>Ascomycota</taxon>
        <taxon>Saccharomycotina</taxon>
        <taxon>Pichiomycetes</taxon>
        <taxon>Debaryomycetaceae</taxon>
        <taxon>Debaryomyces</taxon>
    </lineage>
</organism>
<keyword evidence="9" id="KW-1185">Reference proteome</keyword>
<dbReference type="PROSITE" id="PS50600">
    <property type="entry name" value="ULP_PROTEASE"/>
    <property type="match status" value="1"/>
</dbReference>
<dbReference type="InterPro" id="IPR038765">
    <property type="entry name" value="Papain-like_cys_pep_sf"/>
</dbReference>
<feature type="compositionally biased region" description="Polar residues" evidence="6">
    <location>
        <begin position="837"/>
        <end position="849"/>
    </location>
</feature>
<feature type="compositionally biased region" description="Low complexity" evidence="6">
    <location>
        <begin position="31"/>
        <end position="48"/>
    </location>
</feature>
<feature type="compositionally biased region" description="Basic and acidic residues" evidence="6">
    <location>
        <begin position="603"/>
        <end position="619"/>
    </location>
</feature>
<evidence type="ECO:0000256" key="5">
    <source>
        <dbReference type="ARBA" id="ARBA00022801"/>
    </source>
</evidence>
<feature type="compositionally biased region" description="Polar residues" evidence="6">
    <location>
        <begin position="903"/>
        <end position="922"/>
    </location>
</feature>
<name>Q6BV19_DEBHA</name>
<dbReference type="InParanoid" id="Q6BV19"/>
<dbReference type="GO" id="GO:0005634">
    <property type="term" value="C:nucleus"/>
    <property type="evidence" value="ECO:0007669"/>
    <property type="project" value="TreeGrafter"/>
</dbReference>
<dbReference type="EMBL" id="CR382135">
    <property type="protein sequence ID" value="CAG86006.2"/>
    <property type="molecule type" value="Genomic_DNA"/>
</dbReference>
<keyword evidence="3" id="KW-0645">Protease</keyword>
<dbReference type="GO" id="GO:0016926">
    <property type="term" value="P:protein desumoylation"/>
    <property type="evidence" value="ECO:0007669"/>
    <property type="project" value="TreeGrafter"/>
</dbReference>
<evidence type="ECO:0000313" key="9">
    <source>
        <dbReference type="Proteomes" id="UP000000599"/>
    </source>
</evidence>
<protein>
    <submittedName>
        <fullName evidence="8">DEHA2C06028p</fullName>
    </submittedName>
</protein>
<dbReference type="eggNOG" id="KOG0779">
    <property type="taxonomic scope" value="Eukaryota"/>
</dbReference>
<evidence type="ECO:0000313" key="8">
    <source>
        <dbReference type="EMBL" id="CAG86006.2"/>
    </source>
</evidence>
<dbReference type="Pfam" id="PF02902">
    <property type="entry name" value="Peptidase_C48"/>
    <property type="match status" value="1"/>
</dbReference>
<reference evidence="8 9" key="1">
    <citation type="journal article" date="2004" name="Nature">
        <title>Genome evolution in yeasts.</title>
        <authorList>
            <consortium name="Genolevures"/>
            <person name="Dujon B."/>
            <person name="Sherman D."/>
            <person name="Fischer G."/>
            <person name="Durrens P."/>
            <person name="Casaregola S."/>
            <person name="Lafontaine I."/>
            <person name="de Montigny J."/>
            <person name="Marck C."/>
            <person name="Neuveglise C."/>
            <person name="Talla E."/>
            <person name="Goffard N."/>
            <person name="Frangeul L."/>
            <person name="Aigle M."/>
            <person name="Anthouard V."/>
            <person name="Babour A."/>
            <person name="Barbe V."/>
            <person name="Barnay S."/>
            <person name="Blanchin S."/>
            <person name="Beckerich J.M."/>
            <person name="Beyne E."/>
            <person name="Bleykasten C."/>
            <person name="Boisrame A."/>
            <person name="Boyer J."/>
            <person name="Cattolico L."/>
            <person name="Confanioleri F."/>
            <person name="de Daruvar A."/>
            <person name="Despons L."/>
            <person name="Fabre E."/>
            <person name="Fairhead C."/>
            <person name="Ferry-Dumazet H."/>
            <person name="Groppi A."/>
            <person name="Hantraye F."/>
            <person name="Hennequin C."/>
            <person name="Jauniaux N."/>
            <person name="Joyet P."/>
            <person name="Kachouri R."/>
            <person name="Kerrest A."/>
            <person name="Koszul R."/>
            <person name="Lemaire M."/>
            <person name="Lesur I."/>
            <person name="Ma L."/>
            <person name="Muller H."/>
            <person name="Nicaud J.M."/>
            <person name="Nikolski M."/>
            <person name="Oztas S."/>
            <person name="Ozier-Kalogeropoulos O."/>
            <person name="Pellenz S."/>
            <person name="Potier S."/>
            <person name="Richard G.F."/>
            <person name="Straub M.L."/>
            <person name="Suleau A."/>
            <person name="Swennene D."/>
            <person name="Tekaia F."/>
            <person name="Wesolowski-Louvel M."/>
            <person name="Westhof E."/>
            <person name="Wirth B."/>
            <person name="Zeniou-Meyer M."/>
            <person name="Zivanovic I."/>
            <person name="Bolotin-Fukuhara M."/>
            <person name="Thierry A."/>
            <person name="Bouchier C."/>
            <person name="Caudron B."/>
            <person name="Scarpelli C."/>
            <person name="Gaillardin C."/>
            <person name="Weissenbach J."/>
            <person name="Wincker P."/>
            <person name="Souciet J.L."/>
        </authorList>
    </citation>
    <scope>NUCLEOTIDE SEQUENCE [LARGE SCALE GENOMIC DNA]</scope>
    <source>
        <strain evidence="9">ATCC 36239 / CBS 767 / BCRC 21394 / JCM 1990 / NBRC 0083 / IGC 2968</strain>
    </source>
</reference>
<feature type="region of interest" description="Disordered" evidence="6">
    <location>
        <begin position="1"/>
        <end position="48"/>
    </location>
</feature>
<gene>
    <name evidence="8" type="ordered locus">DEHA2C06028g</name>
</gene>
<dbReference type="KEGG" id="dha:DEHA2C06028g"/>
<dbReference type="STRING" id="284592.Q6BV19"/>
<evidence type="ECO:0000256" key="6">
    <source>
        <dbReference type="SAM" id="MobiDB-lite"/>
    </source>
</evidence>
<feature type="region of interest" description="Disordered" evidence="6">
    <location>
        <begin position="70"/>
        <end position="91"/>
    </location>
</feature>
<proteinExistence type="inferred from homology"/>
<evidence type="ECO:0000259" key="7">
    <source>
        <dbReference type="PROSITE" id="PS50600"/>
    </source>
</evidence>
<evidence type="ECO:0000256" key="3">
    <source>
        <dbReference type="ARBA" id="ARBA00022670"/>
    </source>
</evidence>
<feature type="domain" description="Ubiquitin-like protease family profile" evidence="7">
    <location>
        <begin position="324"/>
        <end position="555"/>
    </location>
</feature>
<dbReference type="RefSeq" id="XP_457950.2">
    <property type="nucleotide sequence ID" value="XM_457950.1"/>
</dbReference>
<feature type="region of interest" description="Disordered" evidence="6">
    <location>
        <begin position="812"/>
        <end position="849"/>
    </location>
</feature>
<evidence type="ECO:0000256" key="1">
    <source>
        <dbReference type="ARBA" id="ARBA00005234"/>
    </source>
</evidence>
<dbReference type="InterPro" id="IPR051947">
    <property type="entry name" value="Sentrin-specific_protease"/>
</dbReference>